<evidence type="ECO:0000256" key="4">
    <source>
        <dbReference type="ARBA" id="ARBA00023163"/>
    </source>
</evidence>
<dbReference type="SMART" id="SM00448">
    <property type="entry name" value="REC"/>
    <property type="match status" value="1"/>
</dbReference>
<accession>A0A7X6DNX1</accession>
<dbReference type="PANTHER" id="PTHR43214:SF41">
    <property type="entry name" value="NITRATE_NITRITE RESPONSE REGULATOR PROTEIN NARP"/>
    <property type="match status" value="1"/>
</dbReference>
<organism evidence="8 9">
    <name type="scientific">Candidatus Manganitrophus noduliformans</name>
    <dbReference type="NCBI Taxonomy" id="2606439"/>
    <lineage>
        <taxon>Bacteria</taxon>
        <taxon>Pseudomonadati</taxon>
        <taxon>Nitrospirota</taxon>
        <taxon>Nitrospiria</taxon>
        <taxon>Candidatus Troglogloeales</taxon>
        <taxon>Candidatus Manganitrophaceae</taxon>
        <taxon>Candidatus Manganitrophus</taxon>
    </lineage>
</organism>
<name>A0A7X6DNX1_9BACT</name>
<evidence type="ECO:0000259" key="6">
    <source>
        <dbReference type="PROSITE" id="PS50043"/>
    </source>
</evidence>
<gene>
    <name evidence="8" type="ORF">MNODULE_08000</name>
</gene>
<protein>
    <submittedName>
        <fullName evidence="8">Response regulator transcription factor</fullName>
    </submittedName>
</protein>
<keyword evidence="9" id="KW-1185">Reference proteome</keyword>
<dbReference type="Pfam" id="PF00072">
    <property type="entry name" value="Response_reg"/>
    <property type="match status" value="1"/>
</dbReference>
<dbReference type="InterPro" id="IPR011006">
    <property type="entry name" value="CheY-like_superfamily"/>
</dbReference>
<dbReference type="PANTHER" id="PTHR43214">
    <property type="entry name" value="TWO-COMPONENT RESPONSE REGULATOR"/>
    <property type="match status" value="1"/>
</dbReference>
<dbReference type="InterPro" id="IPR001789">
    <property type="entry name" value="Sig_transdc_resp-reg_receiver"/>
</dbReference>
<feature type="modified residue" description="4-aspartylphosphate" evidence="5">
    <location>
        <position position="56"/>
    </location>
</feature>
<evidence type="ECO:0000313" key="8">
    <source>
        <dbReference type="EMBL" id="NKE70677.1"/>
    </source>
</evidence>
<evidence type="ECO:0000259" key="7">
    <source>
        <dbReference type="PROSITE" id="PS50110"/>
    </source>
</evidence>
<dbReference type="CDD" id="cd17535">
    <property type="entry name" value="REC_NarL-like"/>
    <property type="match status" value="1"/>
</dbReference>
<dbReference type="EMBL" id="VTOW01000001">
    <property type="protein sequence ID" value="NKE70677.1"/>
    <property type="molecule type" value="Genomic_DNA"/>
</dbReference>
<keyword evidence="2" id="KW-0805">Transcription regulation</keyword>
<dbReference type="GO" id="GO:0003677">
    <property type="term" value="F:DNA binding"/>
    <property type="evidence" value="ECO:0007669"/>
    <property type="project" value="UniProtKB-KW"/>
</dbReference>
<sequence>MAKIRVLLADDHTLLRQGMRRLLEAEDDFEIVGEAGEGLETIHKAEQLRPDVVVLDYAMPGLTGPQAAVRIKQMEPKTKLIILTMHDDEEYVEEALGAGASGYMLKDSASHELIAAIRSVYRGDTYLSPGVSKKIVTGYLQRTKRPEPKTPYEQLTVREREILRLLAEGHSAKEVSRLLNIQPKTVDAHRSNLMKKLGLHSRTDLIKYAIRRKIIKV</sequence>
<dbReference type="InterPro" id="IPR000792">
    <property type="entry name" value="Tscrpt_reg_LuxR_C"/>
</dbReference>
<dbReference type="PROSITE" id="PS50110">
    <property type="entry name" value="RESPONSE_REGULATORY"/>
    <property type="match status" value="1"/>
</dbReference>
<dbReference type="PROSITE" id="PS00622">
    <property type="entry name" value="HTH_LUXR_1"/>
    <property type="match status" value="1"/>
</dbReference>
<dbReference type="AlphaFoldDB" id="A0A7X6DNX1"/>
<dbReference type="InterPro" id="IPR058245">
    <property type="entry name" value="NreC/VraR/RcsB-like_REC"/>
</dbReference>
<evidence type="ECO:0000313" key="9">
    <source>
        <dbReference type="Proteomes" id="UP000534783"/>
    </source>
</evidence>
<dbReference type="RefSeq" id="WP_168058915.1">
    <property type="nucleotide sequence ID" value="NZ_VTOW01000001.1"/>
</dbReference>
<dbReference type="GO" id="GO:0006355">
    <property type="term" value="P:regulation of DNA-templated transcription"/>
    <property type="evidence" value="ECO:0007669"/>
    <property type="project" value="InterPro"/>
</dbReference>
<dbReference type="InterPro" id="IPR039420">
    <property type="entry name" value="WalR-like"/>
</dbReference>
<evidence type="ECO:0000256" key="3">
    <source>
        <dbReference type="ARBA" id="ARBA00023125"/>
    </source>
</evidence>
<feature type="domain" description="Response regulatory" evidence="7">
    <location>
        <begin position="5"/>
        <end position="121"/>
    </location>
</feature>
<dbReference type="SUPFAM" id="SSF52172">
    <property type="entry name" value="CheY-like"/>
    <property type="match status" value="1"/>
</dbReference>
<evidence type="ECO:0000256" key="5">
    <source>
        <dbReference type="PROSITE-ProRule" id="PRU00169"/>
    </source>
</evidence>
<dbReference type="CDD" id="cd06170">
    <property type="entry name" value="LuxR_C_like"/>
    <property type="match status" value="1"/>
</dbReference>
<dbReference type="Proteomes" id="UP000534783">
    <property type="component" value="Unassembled WGS sequence"/>
</dbReference>
<dbReference type="PRINTS" id="PR00038">
    <property type="entry name" value="HTHLUXR"/>
</dbReference>
<keyword evidence="1 5" id="KW-0597">Phosphoprotein</keyword>
<keyword evidence="3" id="KW-0238">DNA-binding</keyword>
<dbReference type="Gene3D" id="3.40.50.2300">
    <property type="match status" value="1"/>
</dbReference>
<proteinExistence type="predicted"/>
<dbReference type="SUPFAM" id="SSF46894">
    <property type="entry name" value="C-terminal effector domain of the bipartite response regulators"/>
    <property type="match status" value="1"/>
</dbReference>
<comment type="caution">
    <text evidence="8">The sequence shown here is derived from an EMBL/GenBank/DDBJ whole genome shotgun (WGS) entry which is preliminary data.</text>
</comment>
<keyword evidence="4" id="KW-0804">Transcription</keyword>
<dbReference type="GO" id="GO:0000160">
    <property type="term" value="P:phosphorelay signal transduction system"/>
    <property type="evidence" value="ECO:0007669"/>
    <property type="project" value="InterPro"/>
</dbReference>
<dbReference type="Pfam" id="PF00196">
    <property type="entry name" value="GerE"/>
    <property type="match status" value="1"/>
</dbReference>
<dbReference type="PROSITE" id="PS50043">
    <property type="entry name" value="HTH_LUXR_2"/>
    <property type="match status" value="1"/>
</dbReference>
<feature type="domain" description="HTH luxR-type" evidence="6">
    <location>
        <begin position="148"/>
        <end position="213"/>
    </location>
</feature>
<dbReference type="SMART" id="SM00421">
    <property type="entry name" value="HTH_LUXR"/>
    <property type="match status" value="1"/>
</dbReference>
<dbReference type="InterPro" id="IPR016032">
    <property type="entry name" value="Sig_transdc_resp-reg_C-effctor"/>
</dbReference>
<reference evidence="8 9" key="1">
    <citation type="journal article" date="2020" name="Nature">
        <title>Bacterial chemolithoautotrophy via manganese oxidation.</title>
        <authorList>
            <person name="Yu H."/>
            <person name="Leadbetter J.R."/>
        </authorList>
    </citation>
    <scope>NUCLEOTIDE SEQUENCE [LARGE SCALE GENOMIC DNA]</scope>
    <source>
        <strain evidence="8 9">Mn-1</strain>
    </source>
</reference>
<evidence type="ECO:0000256" key="1">
    <source>
        <dbReference type="ARBA" id="ARBA00022553"/>
    </source>
</evidence>
<evidence type="ECO:0000256" key="2">
    <source>
        <dbReference type="ARBA" id="ARBA00023015"/>
    </source>
</evidence>